<evidence type="ECO:0000313" key="3">
    <source>
        <dbReference type="EMBL" id="VVU52616.1"/>
    </source>
</evidence>
<dbReference type="EMBL" id="JAFCIQ010000013">
    <property type="protein sequence ID" value="MBM2768595.1"/>
    <property type="molecule type" value="Genomic_DNA"/>
</dbReference>
<reference evidence="3 4" key="1">
    <citation type="submission" date="2019-09" db="EMBL/GenBank/DDBJ databases">
        <authorList>
            <person name="Depoorter E."/>
        </authorList>
    </citation>
    <scope>NUCLEOTIDE SEQUENCE [LARGE SCALE GENOMIC DNA]</scope>
    <source>
        <strain evidence="3">LMG 20980</strain>
    </source>
</reference>
<evidence type="ECO:0000256" key="1">
    <source>
        <dbReference type="SAM" id="MobiDB-lite"/>
    </source>
</evidence>
<name>A0A6P2GH55_9BURK</name>
<dbReference type="AlphaFoldDB" id="A0A6P2GH55"/>
<evidence type="ECO:0000313" key="5">
    <source>
        <dbReference type="Proteomes" id="UP000755577"/>
    </source>
</evidence>
<organism evidence="3 4">
    <name type="scientific">Burkholderia anthina</name>
    <dbReference type="NCBI Taxonomy" id="179879"/>
    <lineage>
        <taxon>Bacteria</taxon>
        <taxon>Pseudomonadati</taxon>
        <taxon>Pseudomonadota</taxon>
        <taxon>Betaproteobacteria</taxon>
        <taxon>Burkholderiales</taxon>
        <taxon>Burkholderiaceae</taxon>
        <taxon>Burkholderia</taxon>
        <taxon>Burkholderia cepacia complex</taxon>
    </lineage>
</organism>
<feature type="region of interest" description="Disordered" evidence="1">
    <location>
        <begin position="52"/>
        <end position="75"/>
    </location>
</feature>
<dbReference type="Proteomes" id="UP000494201">
    <property type="component" value="Unassembled WGS sequence"/>
</dbReference>
<evidence type="ECO:0000313" key="4">
    <source>
        <dbReference type="Proteomes" id="UP000494201"/>
    </source>
</evidence>
<dbReference type="RefSeq" id="WP_096508526.1">
    <property type="nucleotide sequence ID" value="NZ_CABVLY010000024.1"/>
</dbReference>
<keyword evidence="5" id="KW-1185">Reference proteome</keyword>
<dbReference type="Proteomes" id="UP000755577">
    <property type="component" value="Unassembled WGS sequence"/>
</dbReference>
<dbReference type="GeneID" id="56503420"/>
<gene>
    <name evidence="3" type="ORF">BAN20980_05352</name>
    <name evidence="2" type="ORF">JQK92_19445</name>
</gene>
<reference evidence="2 5" key="2">
    <citation type="submission" date="2021-02" db="EMBL/GenBank/DDBJ databases">
        <title>Draft genome of the type strains Burkholderia anthina DSM16086.</title>
        <authorList>
            <person name="Hertel R."/>
            <person name="Meissner J."/>
            <person name="Poehlein A."/>
            <person name="Daniel R."/>
            <person name="Commichau F.M."/>
        </authorList>
    </citation>
    <scope>NUCLEOTIDE SEQUENCE [LARGE SCALE GENOMIC DNA]</scope>
    <source>
        <strain evidence="2 5">DSM 16086</strain>
    </source>
</reference>
<feature type="compositionally biased region" description="Polar residues" evidence="1">
    <location>
        <begin position="62"/>
        <end position="75"/>
    </location>
</feature>
<sequence>MGILNTVGEIAGAVAAVEGAEKLDPDAGLLTKAAAAVAGFKGAEALEGLVEKKDEQPEQAADDTQATDGSDTSQA</sequence>
<proteinExistence type="predicted"/>
<dbReference type="EMBL" id="CABVLY010000024">
    <property type="protein sequence ID" value="VVU52616.1"/>
    <property type="molecule type" value="Genomic_DNA"/>
</dbReference>
<evidence type="ECO:0000313" key="2">
    <source>
        <dbReference type="EMBL" id="MBM2768595.1"/>
    </source>
</evidence>
<protein>
    <submittedName>
        <fullName evidence="3">Uncharacterized protein</fullName>
    </submittedName>
</protein>
<accession>A0A6P2GH55</accession>